<dbReference type="InterPro" id="IPR025240">
    <property type="entry name" value="DUF4189"/>
</dbReference>
<evidence type="ECO:0000313" key="3">
    <source>
        <dbReference type="EMBL" id="MFD0726807.1"/>
    </source>
</evidence>
<comment type="caution">
    <text evidence="3">The sequence shown here is derived from an EMBL/GenBank/DDBJ whole genome shotgun (WGS) entry which is preliminary data.</text>
</comment>
<evidence type="ECO:0000256" key="1">
    <source>
        <dbReference type="SAM" id="Coils"/>
    </source>
</evidence>
<protein>
    <submittedName>
        <fullName evidence="3">DUF4189 domain-containing protein</fullName>
    </submittedName>
</protein>
<accession>A0ABW2YGF3</accession>
<dbReference type="Pfam" id="PF13827">
    <property type="entry name" value="DUF4189"/>
    <property type="match status" value="1"/>
</dbReference>
<evidence type="ECO:0000259" key="2">
    <source>
        <dbReference type="Pfam" id="PF13827"/>
    </source>
</evidence>
<gene>
    <name evidence="3" type="ORF">ACFQ0E_14505</name>
</gene>
<sequence length="217" mass="22824">MIAGDCIMPHDAVMKPFVRAPYSSIHFVVASFLFLYAGTALAQAYPCPQGPGAGQQQVGTAGGSNGVASVPMCVDTGAGSAGYSASQSGPAPIHAAHWVLAIGTRSDGRAAYMLAADAVFAEDAEARVFRRCEAAAIRDCRVVRKFDRGLFALAEAADGGFVHAIYPYPQFTSEIRQAKKALKEAEKAIAEACVQQTGAGCTVKEVRPSNEWTGYDE</sequence>
<feature type="domain" description="DUF4189" evidence="2">
    <location>
        <begin position="110"/>
        <end position="204"/>
    </location>
</feature>
<organism evidence="3 4">
    <name type="scientific">Lysobacter brunescens</name>
    <dbReference type="NCBI Taxonomy" id="262323"/>
    <lineage>
        <taxon>Bacteria</taxon>
        <taxon>Pseudomonadati</taxon>
        <taxon>Pseudomonadota</taxon>
        <taxon>Gammaproteobacteria</taxon>
        <taxon>Lysobacterales</taxon>
        <taxon>Lysobacteraceae</taxon>
        <taxon>Lysobacter</taxon>
    </lineage>
</organism>
<dbReference type="Proteomes" id="UP001597110">
    <property type="component" value="Unassembled WGS sequence"/>
</dbReference>
<dbReference type="EMBL" id="JBHTIF010000003">
    <property type="protein sequence ID" value="MFD0726807.1"/>
    <property type="molecule type" value="Genomic_DNA"/>
</dbReference>
<evidence type="ECO:0000313" key="4">
    <source>
        <dbReference type="Proteomes" id="UP001597110"/>
    </source>
</evidence>
<keyword evidence="1" id="KW-0175">Coiled coil</keyword>
<proteinExistence type="predicted"/>
<keyword evidence="4" id="KW-1185">Reference proteome</keyword>
<name>A0ABW2YGF3_9GAMM</name>
<feature type="coiled-coil region" evidence="1">
    <location>
        <begin position="168"/>
        <end position="195"/>
    </location>
</feature>
<reference evidence="4" key="1">
    <citation type="journal article" date="2019" name="Int. J. Syst. Evol. Microbiol.">
        <title>The Global Catalogue of Microorganisms (GCM) 10K type strain sequencing project: providing services to taxonomists for standard genome sequencing and annotation.</title>
        <authorList>
            <consortium name="The Broad Institute Genomics Platform"/>
            <consortium name="The Broad Institute Genome Sequencing Center for Infectious Disease"/>
            <person name="Wu L."/>
            <person name="Ma J."/>
        </authorList>
    </citation>
    <scope>NUCLEOTIDE SEQUENCE [LARGE SCALE GENOMIC DNA]</scope>
    <source>
        <strain evidence="4">CCUG 55585</strain>
    </source>
</reference>